<dbReference type="Proteomes" id="UP000828941">
    <property type="component" value="Chromosome 5"/>
</dbReference>
<sequence>MLVANSFDLWRKDAFFSAAEEVQESADVMESAYRAWIREREERSNPDELDELCRELQIALGTAKWQLEEFEKAVGLSYRHLRDDNTVTRHRQFISAIESQISHVEATLQESYIEDGRQPLRWVNLDEEERDDLAAFLSGTSQTVQTAKNESVELTPAVKSSAQEVNRKDKDCNVNAASNKDISADEKASKDAIAIKTDCIVEIRADAVSRTSDEVVSQADRTTNARKTWSSPNFGALRVIIPNDNEQRNELVWTADATPKEKGFKPVFWKQKWEEYPQAMRAVHMVNQFFGRIGCSQRHFQSPPHLRHGCSVQVKLALLLTIFLIGFSLPSLFLISSALFDLFNLRETANQATRSRGIQLTS</sequence>
<organism evidence="1 2">
    <name type="scientific">Bauhinia variegata</name>
    <name type="common">Purple orchid tree</name>
    <name type="synonym">Phanera variegata</name>
    <dbReference type="NCBI Taxonomy" id="167791"/>
    <lineage>
        <taxon>Eukaryota</taxon>
        <taxon>Viridiplantae</taxon>
        <taxon>Streptophyta</taxon>
        <taxon>Embryophyta</taxon>
        <taxon>Tracheophyta</taxon>
        <taxon>Spermatophyta</taxon>
        <taxon>Magnoliopsida</taxon>
        <taxon>eudicotyledons</taxon>
        <taxon>Gunneridae</taxon>
        <taxon>Pentapetalae</taxon>
        <taxon>rosids</taxon>
        <taxon>fabids</taxon>
        <taxon>Fabales</taxon>
        <taxon>Fabaceae</taxon>
        <taxon>Cercidoideae</taxon>
        <taxon>Cercideae</taxon>
        <taxon>Bauhiniinae</taxon>
        <taxon>Bauhinia</taxon>
    </lineage>
</organism>
<name>A0ACB9P8Y3_BAUVA</name>
<gene>
    <name evidence="1" type="ORF">L6164_011636</name>
</gene>
<comment type="caution">
    <text evidence="1">The sequence shown here is derived from an EMBL/GenBank/DDBJ whole genome shotgun (WGS) entry which is preliminary data.</text>
</comment>
<accession>A0ACB9P8Y3</accession>
<dbReference type="EMBL" id="CM039430">
    <property type="protein sequence ID" value="KAI4344404.1"/>
    <property type="molecule type" value="Genomic_DNA"/>
</dbReference>
<keyword evidence="2" id="KW-1185">Reference proteome</keyword>
<evidence type="ECO:0000313" key="1">
    <source>
        <dbReference type="EMBL" id="KAI4344404.1"/>
    </source>
</evidence>
<proteinExistence type="predicted"/>
<reference evidence="1 2" key="1">
    <citation type="journal article" date="2022" name="DNA Res.">
        <title>Chromosomal-level genome assembly of the orchid tree Bauhinia variegata (Leguminosae; Cercidoideae) supports the allotetraploid origin hypothesis of Bauhinia.</title>
        <authorList>
            <person name="Zhong Y."/>
            <person name="Chen Y."/>
            <person name="Zheng D."/>
            <person name="Pang J."/>
            <person name="Liu Y."/>
            <person name="Luo S."/>
            <person name="Meng S."/>
            <person name="Qian L."/>
            <person name="Wei D."/>
            <person name="Dai S."/>
            <person name="Zhou R."/>
        </authorList>
    </citation>
    <scope>NUCLEOTIDE SEQUENCE [LARGE SCALE GENOMIC DNA]</scope>
    <source>
        <strain evidence="1">BV-YZ2020</strain>
    </source>
</reference>
<evidence type="ECO:0000313" key="2">
    <source>
        <dbReference type="Proteomes" id="UP000828941"/>
    </source>
</evidence>
<protein>
    <submittedName>
        <fullName evidence="1">Uncharacterized protein</fullName>
    </submittedName>
</protein>